<keyword evidence="2" id="KW-1185">Reference proteome</keyword>
<feature type="non-terminal residue" evidence="1">
    <location>
        <position position="151"/>
    </location>
</feature>
<evidence type="ECO:0000313" key="1">
    <source>
        <dbReference type="EMBL" id="KIL62478.1"/>
    </source>
</evidence>
<sequence length="151" mass="17439">MESLEKLLVKQAEYEDEIDPDAPDIVLPRLKVLAIVGFMINLLLVIKTPVLEELYINTIPGLAWQEPYDVCPYFFEKSPCDRLNRLTIHTIHSMFVKHVIHYTPQIQFLSVMLPDNEHDVIYDYLTFSQGQAPLLPVMQQLCTYCTGDVDL</sequence>
<dbReference type="AlphaFoldDB" id="A0A0C2X1B0"/>
<evidence type="ECO:0000313" key="2">
    <source>
        <dbReference type="Proteomes" id="UP000054549"/>
    </source>
</evidence>
<protein>
    <submittedName>
        <fullName evidence="1">Uncharacterized protein</fullName>
    </submittedName>
</protein>
<dbReference type="EMBL" id="KN818270">
    <property type="protein sequence ID" value="KIL62478.1"/>
    <property type="molecule type" value="Genomic_DNA"/>
</dbReference>
<dbReference type="Proteomes" id="UP000054549">
    <property type="component" value="Unassembled WGS sequence"/>
</dbReference>
<organism evidence="1 2">
    <name type="scientific">Amanita muscaria (strain Koide BX008)</name>
    <dbReference type="NCBI Taxonomy" id="946122"/>
    <lineage>
        <taxon>Eukaryota</taxon>
        <taxon>Fungi</taxon>
        <taxon>Dikarya</taxon>
        <taxon>Basidiomycota</taxon>
        <taxon>Agaricomycotina</taxon>
        <taxon>Agaricomycetes</taxon>
        <taxon>Agaricomycetidae</taxon>
        <taxon>Agaricales</taxon>
        <taxon>Pluteineae</taxon>
        <taxon>Amanitaceae</taxon>
        <taxon>Amanita</taxon>
    </lineage>
</organism>
<gene>
    <name evidence="1" type="ORF">M378DRAFT_165687</name>
</gene>
<dbReference type="HOGENOM" id="CLU_1735749_0_0_1"/>
<name>A0A0C2X1B0_AMAMK</name>
<dbReference type="InParanoid" id="A0A0C2X1B0"/>
<accession>A0A0C2X1B0</accession>
<proteinExistence type="predicted"/>
<reference evidence="1 2" key="1">
    <citation type="submission" date="2014-04" db="EMBL/GenBank/DDBJ databases">
        <title>Evolutionary Origins and Diversification of the Mycorrhizal Mutualists.</title>
        <authorList>
            <consortium name="DOE Joint Genome Institute"/>
            <consortium name="Mycorrhizal Genomics Consortium"/>
            <person name="Kohler A."/>
            <person name="Kuo A."/>
            <person name="Nagy L.G."/>
            <person name="Floudas D."/>
            <person name="Copeland A."/>
            <person name="Barry K.W."/>
            <person name="Cichocki N."/>
            <person name="Veneault-Fourrey C."/>
            <person name="LaButti K."/>
            <person name="Lindquist E.A."/>
            <person name="Lipzen A."/>
            <person name="Lundell T."/>
            <person name="Morin E."/>
            <person name="Murat C."/>
            <person name="Riley R."/>
            <person name="Ohm R."/>
            <person name="Sun H."/>
            <person name="Tunlid A."/>
            <person name="Henrissat B."/>
            <person name="Grigoriev I.V."/>
            <person name="Hibbett D.S."/>
            <person name="Martin F."/>
        </authorList>
    </citation>
    <scope>NUCLEOTIDE SEQUENCE [LARGE SCALE GENOMIC DNA]</scope>
    <source>
        <strain evidence="1 2">Koide BX008</strain>
    </source>
</reference>